<dbReference type="EMBL" id="JAUTXU010000144">
    <property type="protein sequence ID" value="KAK3704001.1"/>
    <property type="molecule type" value="Genomic_DNA"/>
</dbReference>
<proteinExistence type="predicted"/>
<evidence type="ECO:0000313" key="1">
    <source>
        <dbReference type="EMBL" id="KAK3704001.1"/>
    </source>
</evidence>
<gene>
    <name evidence="1" type="ORF">LTR37_014104</name>
</gene>
<comment type="caution">
    <text evidence="1">The sequence shown here is derived from an EMBL/GenBank/DDBJ whole genome shotgun (WGS) entry which is preliminary data.</text>
</comment>
<organism evidence="1 2">
    <name type="scientific">Vermiconidia calcicola</name>
    <dbReference type="NCBI Taxonomy" id="1690605"/>
    <lineage>
        <taxon>Eukaryota</taxon>
        <taxon>Fungi</taxon>
        <taxon>Dikarya</taxon>
        <taxon>Ascomycota</taxon>
        <taxon>Pezizomycotina</taxon>
        <taxon>Dothideomycetes</taxon>
        <taxon>Dothideomycetidae</taxon>
        <taxon>Mycosphaerellales</taxon>
        <taxon>Extremaceae</taxon>
        <taxon>Vermiconidia</taxon>
    </lineage>
</organism>
<evidence type="ECO:0000313" key="2">
    <source>
        <dbReference type="Proteomes" id="UP001281147"/>
    </source>
</evidence>
<reference evidence="1" key="1">
    <citation type="submission" date="2023-07" db="EMBL/GenBank/DDBJ databases">
        <title>Black Yeasts Isolated from many extreme environments.</title>
        <authorList>
            <person name="Coleine C."/>
            <person name="Stajich J.E."/>
            <person name="Selbmann L."/>
        </authorList>
    </citation>
    <scope>NUCLEOTIDE SEQUENCE</scope>
    <source>
        <strain evidence="1">CCFEE 5714</strain>
    </source>
</reference>
<name>A0ACC3MVC6_9PEZI</name>
<keyword evidence="2" id="KW-1185">Reference proteome</keyword>
<accession>A0ACC3MVC6</accession>
<protein>
    <submittedName>
        <fullName evidence="1">Uncharacterized protein</fullName>
    </submittedName>
</protein>
<dbReference type="Proteomes" id="UP001281147">
    <property type="component" value="Unassembled WGS sequence"/>
</dbReference>
<sequence>MQLRLALRSALFMVPWLTHLLLANIILCALLPLSALFPDLCYTASSYIAKSVWYGIQQVFTRVNRADIVVSGAESLNENESAIVVSNHVEWTDFYLIQELALRTGMLGKCRWFAKQQLKSVPFLGWGLWAMGMPLVSRNWTADQKEMDRVFRGAVQRQWPMWLISFTEATRYTHAKHLEAEAWCKAHSKRVPQHTLYPRAKGFIACCQNLAKAPQMKAVYDVTIAYARKGINGWQFQQPPSFAESLLVPRLDEEWRFFVHVDRHPLEELPRSSEELAQWLEDRWVEKGERLEVLRQKLVKGMPWEAA</sequence>